<evidence type="ECO:0000313" key="3">
    <source>
        <dbReference type="Proteomes" id="UP000037043"/>
    </source>
</evidence>
<evidence type="ECO:0000313" key="2">
    <source>
        <dbReference type="EMBL" id="KOA21045.1"/>
    </source>
</evidence>
<protein>
    <submittedName>
        <fullName evidence="2">Uncharacterized protein</fullName>
    </submittedName>
</protein>
<comment type="caution">
    <text evidence="2">The sequence shown here is derived from an EMBL/GenBank/DDBJ whole genome shotgun (WGS) entry which is preliminary data.</text>
</comment>
<evidence type="ECO:0000256" key="1">
    <source>
        <dbReference type="SAM" id="MobiDB-lite"/>
    </source>
</evidence>
<gene>
    <name evidence="2" type="ORF">CLHOM_06330</name>
</gene>
<dbReference type="STRING" id="36844.SAMN04488501_10487"/>
<reference evidence="3" key="1">
    <citation type="submission" date="2015-08" db="EMBL/GenBank/DDBJ databases">
        <title>Genome sequence of the strict anaerobe Clostridium homopropionicum LuHBu1 (DSM 5847T).</title>
        <authorList>
            <person name="Poehlein A."/>
            <person name="Beck M."/>
            <person name="Schiel-Bengelsdorf B."/>
            <person name="Bengelsdorf F.R."/>
            <person name="Daniel R."/>
            <person name="Duerre P."/>
        </authorList>
    </citation>
    <scope>NUCLEOTIDE SEQUENCE [LARGE SCALE GENOMIC DNA]</scope>
    <source>
        <strain evidence="3">DSM 5847</strain>
    </source>
</reference>
<organism evidence="2 3">
    <name type="scientific">Clostridium homopropionicum DSM 5847</name>
    <dbReference type="NCBI Taxonomy" id="1121318"/>
    <lineage>
        <taxon>Bacteria</taxon>
        <taxon>Bacillati</taxon>
        <taxon>Bacillota</taxon>
        <taxon>Clostridia</taxon>
        <taxon>Eubacteriales</taxon>
        <taxon>Clostridiaceae</taxon>
        <taxon>Clostridium</taxon>
    </lineage>
</organism>
<accession>A0A0L6ZDK6</accession>
<keyword evidence="3" id="KW-1185">Reference proteome</keyword>
<dbReference type="EMBL" id="LHUR01000011">
    <property type="protein sequence ID" value="KOA21045.1"/>
    <property type="molecule type" value="Genomic_DNA"/>
</dbReference>
<dbReference type="RefSeq" id="WP_052220224.1">
    <property type="nucleotide sequence ID" value="NZ_LHUR01000011.1"/>
</dbReference>
<dbReference type="PATRIC" id="fig|1121318.3.peg.635"/>
<feature type="compositionally biased region" description="Basic and acidic residues" evidence="1">
    <location>
        <begin position="27"/>
        <end position="39"/>
    </location>
</feature>
<feature type="region of interest" description="Disordered" evidence="1">
    <location>
        <begin position="27"/>
        <end position="54"/>
    </location>
</feature>
<sequence>MEYRLNKIDTEVRQIINDATKEGKVHNYKELTKVNKDGRNSSQDQGGSFKEQLEKSQKERIMVNAVKFQEINVDALKDDYIGELNQGRFLDTKR</sequence>
<name>A0A0L6ZDK6_9CLOT</name>
<dbReference type="Proteomes" id="UP000037043">
    <property type="component" value="Unassembled WGS sequence"/>
</dbReference>
<proteinExistence type="predicted"/>
<dbReference type="AlphaFoldDB" id="A0A0L6ZDK6"/>